<keyword evidence="5" id="KW-0677">Repeat</keyword>
<feature type="domain" description="C-type lectin" evidence="9">
    <location>
        <begin position="1312"/>
        <end position="1427"/>
    </location>
</feature>
<feature type="domain" description="C-type lectin" evidence="9">
    <location>
        <begin position="1"/>
        <end position="111"/>
    </location>
</feature>
<dbReference type="InterPro" id="IPR018378">
    <property type="entry name" value="C-type_lectin_CS"/>
</dbReference>
<feature type="region of interest" description="Disordered" evidence="7">
    <location>
        <begin position="1664"/>
        <end position="1691"/>
    </location>
</feature>
<dbReference type="PROSITE" id="PS51450">
    <property type="entry name" value="LRR"/>
    <property type="match status" value="2"/>
</dbReference>
<dbReference type="SUPFAM" id="SSF52058">
    <property type="entry name" value="L domain-like"/>
    <property type="match status" value="1"/>
</dbReference>
<dbReference type="InterPro" id="IPR016186">
    <property type="entry name" value="C-type_lectin-like/link_sf"/>
</dbReference>
<organism evidence="10 11">
    <name type="scientific">Phrynocephalus forsythii</name>
    <dbReference type="NCBI Taxonomy" id="171643"/>
    <lineage>
        <taxon>Eukaryota</taxon>
        <taxon>Metazoa</taxon>
        <taxon>Chordata</taxon>
        <taxon>Craniata</taxon>
        <taxon>Vertebrata</taxon>
        <taxon>Euteleostomi</taxon>
        <taxon>Lepidosauria</taxon>
        <taxon>Squamata</taxon>
        <taxon>Bifurcata</taxon>
        <taxon>Unidentata</taxon>
        <taxon>Episquamata</taxon>
        <taxon>Toxicofera</taxon>
        <taxon>Iguania</taxon>
        <taxon>Acrodonta</taxon>
        <taxon>Agamidae</taxon>
        <taxon>Agaminae</taxon>
        <taxon>Phrynocephalus</taxon>
    </lineage>
</organism>
<keyword evidence="2" id="KW-0964">Secreted</keyword>
<name>A0A9Q0XAG4_9SAUR</name>
<comment type="subcellular location">
    <subcellularLocation>
        <location evidence="1">Secreted</location>
    </subcellularLocation>
</comment>
<dbReference type="PROSITE" id="PS00615">
    <property type="entry name" value="C_TYPE_LECTIN_1"/>
    <property type="match status" value="2"/>
</dbReference>
<feature type="domain" description="C-type lectin" evidence="9">
    <location>
        <begin position="1180"/>
        <end position="1294"/>
    </location>
</feature>
<dbReference type="SUPFAM" id="SSF56436">
    <property type="entry name" value="C-type lectin-like"/>
    <property type="match status" value="5"/>
</dbReference>
<evidence type="ECO:0000256" key="2">
    <source>
        <dbReference type="ARBA" id="ARBA00022525"/>
    </source>
</evidence>
<protein>
    <recommendedName>
        <fullName evidence="9">C-type lectin domain-containing protein</fullName>
    </recommendedName>
</protein>
<feature type="compositionally biased region" description="Basic residues" evidence="7">
    <location>
        <begin position="1669"/>
        <end position="1683"/>
    </location>
</feature>
<dbReference type="CDD" id="cd00037">
    <property type="entry name" value="CLECT"/>
    <property type="match status" value="5"/>
</dbReference>
<dbReference type="SMART" id="SM00034">
    <property type="entry name" value="CLECT"/>
    <property type="match status" value="5"/>
</dbReference>
<dbReference type="InterPro" id="IPR001304">
    <property type="entry name" value="C-type_lectin-like"/>
</dbReference>
<dbReference type="SUPFAM" id="SSF50370">
    <property type="entry name" value="Ricin B-like lectins"/>
    <property type="match status" value="1"/>
</dbReference>
<dbReference type="PROSITE" id="PS50041">
    <property type="entry name" value="C_TYPE_LECTIN_2"/>
    <property type="match status" value="5"/>
</dbReference>
<dbReference type="SMART" id="SM00369">
    <property type="entry name" value="LRR_TYP"/>
    <property type="match status" value="4"/>
</dbReference>
<dbReference type="Gene3D" id="2.60.120.200">
    <property type="match status" value="1"/>
</dbReference>
<evidence type="ECO:0000256" key="7">
    <source>
        <dbReference type="SAM" id="MobiDB-lite"/>
    </source>
</evidence>
<keyword evidence="6" id="KW-1015">Disulfide bond</keyword>
<feature type="transmembrane region" description="Helical" evidence="8">
    <location>
        <begin position="1858"/>
        <end position="1884"/>
    </location>
</feature>
<evidence type="ECO:0000313" key="11">
    <source>
        <dbReference type="Proteomes" id="UP001142489"/>
    </source>
</evidence>
<evidence type="ECO:0000256" key="4">
    <source>
        <dbReference type="ARBA" id="ARBA00022729"/>
    </source>
</evidence>
<dbReference type="EMBL" id="JAPFRF010000018">
    <property type="protein sequence ID" value="KAJ7308064.1"/>
    <property type="molecule type" value="Genomic_DNA"/>
</dbReference>
<evidence type="ECO:0000256" key="8">
    <source>
        <dbReference type="SAM" id="Phobius"/>
    </source>
</evidence>
<keyword evidence="8" id="KW-1133">Transmembrane helix</keyword>
<gene>
    <name evidence="10" type="ORF">JRQ81_008568</name>
</gene>
<keyword evidence="3" id="KW-0433">Leucine-rich repeat</keyword>
<dbReference type="InterPro" id="IPR032675">
    <property type="entry name" value="LRR_dom_sf"/>
</dbReference>
<dbReference type="Proteomes" id="UP001142489">
    <property type="component" value="Unassembled WGS sequence"/>
</dbReference>
<feature type="region of interest" description="Disordered" evidence="7">
    <location>
        <begin position="881"/>
        <end position="924"/>
    </location>
</feature>
<feature type="domain" description="C-type lectin" evidence="9">
    <location>
        <begin position="748"/>
        <end position="845"/>
    </location>
</feature>
<keyword evidence="8" id="KW-0472">Membrane</keyword>
<sequence length="1916" mass="210752">MDPVLSWDEAHVFCQDHKAQLVVIKDYKKQMFLTDLTEGAKGGTSHFWIGLSWQDARAQLTWVDGTPASQSWYRNWLPGHPKKEQCVQLVGIYTGQWRDWDCRAKSRFLCEMQVKDAFPGLVTKAYFRSRCYSFHFPSFREWRSWREAQAVCQESRETLATVHDEEENAFLADAFPEDGWQMWIGLRFGTAWRWQDDSSYGYSQWHPENSPSNARDQCVVLILRPEDPAQHGTWKTRPCHIQTSQEITGFICQGREDFCGPPEPVHFPLPGGMAPHATLDITFFLPGSSACSLSLTGLRAGTNASATLFWLRLESSATHVHSSVTSELGGFSVHKVFPGVPFTPGISTWSFVTYPDGFATFFNQQEHFRMSESKGSPFAVLRALQIGGARVVNASLVRFPGGYGMKVERAIRRYLGNFTLSLWLRSSSAGDSETCVVSYAQKWKGPEFALFLLSPSGLDFHLKGATMFREIRGNLLDGSWHHLAVSVSSAPGLPPVQVFVDGEPWEPSSAGAGSRFWKKGLSLGGTLSVGQLERDGRGTSFYVGDLSEVNLWDQALSWTSVKQLAASRTQWKYPGNVVSWPQLVATKTAQLQLNTLSEAPEAAFVWFGYLQLRGKPSVLCADPEHAQVSVAPARARCLRGALWGLQPNGRLRRVGDPPSCLRVAPDGVSLLTGSSCSSDARNSFRLLPDQRLQHLHSGLCLFQDMRSARLSLGACTPQALHFVLDWAPGLEVPERHVPFVALEAALEWRQALAFCQRFRGGSLVTLNSPQDLVWLQEELQVSVWSGLHSGGGERWSWADGTPFNQVLRQFMSSWGSHRMKVCMLALPSGSLKAEPCHRPHQWICQIPRQTGESRALTLLGCCVVFAYRRFPLCPAIPPSPAPSKALPKGWATSPPNASGKKDAHPEGGNWVPFEGKRQGGLGLPHSRPSKHHFDLCQEAQQGSPGHRRWLPGVTRAGSLSGRSTPAVPITAPPPPTPPRMLPHLGLWGSVCRRAVETVTNILSGLRCPVWNATASSRLGETQGVPWLVWLEPPAYEASPHLSFVFLCPDVELLSFQEKLLVSLQGPTPHQRHRSWPEALATCYLQEERCMGLLSLNGAHYTVGGTVLVDSPGSGALLYLKAGLLRIPVPEALLPCLSTRVYNPLTGRCDGPLRCARRFSPSCAHGLVHARCPEQPGWWFWGGHCYYVEEHTAKDWEGARAACQAYGKDTDLLRIGSTKEKGWVAAMVQGGSWIGLNDADQDGIWTWAGGQVANLSSPWLASVPLPVGGCLEIGGSAGPDGTASPCSQRKAWVCEGPWASWSPCPAERGWHHWNGSCYFWDPGSVARWPEAVRACRRFRETELLSLMSPQEKDWIRRNFGGSFWTGLNDRKEESVFRWTTQELLTKEMSQYLRDDLADGGLKDCVWFDAGAGLLRDAPCEEERPFVCKSSGATDWFEERPGHGVAGLEKAPQLFPSAESLEQAKRECLRERPICLAVLQTGSGFYLISSLEGMAASRADSTLFVQTFCAEGFAGPDCRAVSSHLPRPACDCTGRFQTTAEKESSLSDLDPEELALITMIQFKVSHALNLTAEDERDRGKASRIIYDAKYPDLTQSGQSAHGSVTFGTMNPRGFTVSKVEGTAPVSLYPPLPSSALPARCQRLPGALRLFFGASGLCGAPAALRAGGPAAQRHRPPAGFQPHRRPPGGCPEDPGALRRLSLSANALVSVHRQALAGLGQLEELDLSGNELSLLPPETLLPVPNLRVLNLAHNRLLGLHFVGALPQLQVLSVQGNALTSLKPDFFQNLPSLQRLRLEGNPWACSCGIQTLFQWLADNASKVPEVDSVYCKRPAALAHYPIATLGNDSFARCLEPWLHPWDYAFFLLIGPSTFLASIGLCILAGLLAAARARVMATTYVRPGALARRAERHVLGSRRRVP</sequence>
<dbReference type="SUPFAM" id="SSF49899">
    <property type="entry name" value="Concanavalin A-like lectins/glucanases"/>
    <property type="match status" value="1"/>
</dbReference>
<dbReference type="GO" id="GO:0005576">
    <property type="term" value="C:extracellular region"/>
    <property type="evidence" value="ECO:0007669"/>
    <property type="project" value="UniProtKB-SubCell"/>
</dbReference>
<evidence type="ECO:0000313" key="10">
    <source>
        <dbReference type="EMBL" id="KAJ7308064.1"/>
    </source>
</evidence>
<dbReference type="Gene3D" id="3.80.10.10">
    <property type="entry name" value="Ribonuclease Inhibitor"/>
    <property type="match status" value="1"/>
</dbReference>
<dbReference type="Pfam" id="PF00059">
    <property type="entry name" value="Lectin_C"/>
    <property type="match status" value="5"/>
</dbReference>
<accession>A0A9Q0XAG4</accession>
<evidence type="ECO:0000256" key="5">
    <source>
        <dbReference type="ARBA" id="ARBA00022737"/>
    </source>
</evidence>
<reference evidence="10" key="1">
    <citation type="journal article" date="2023" name="DNA Res.">
        <title>Chromosome-level genome assembly of Phrynocephalus forsythii using third-generation DNA sequencing and Hi-C analysis.</title>
        <authorList>
            <person name="Qi Y."/>
            <person name="Zhao W."/>
            <person name="Zhao Y."/>
            <person name="Niu C."/>
            <person name="Cao S."/>
            <person name="Zhang Y."/>
        </authorList>
    </citation>
    <scope>NUCLEOTIDE SEQUENCE</scope>
    <source>
        <tissue evidence="10">Muscle</tissue>
    </source>
</reference>
<evidence type="ECO:0000259" key="9">
    <source>
        <dbReference type="PROSITE" id="PS50041"/>
    </source>
</evidence>
<feature type="region of interest" description="Disordered" evidence="7">
    <location>
        <begin position="957"/>
        <end position="977"/>
    </location>
</feature>
<dbReference type="PANTHER" id="PTHR22803">
    <property type="entry name" value="MANNOSE, PHOSPHOLIPASE, LECTIN RECEPTOR RELATED"/>
    <property type="match status" value="1"/>
</dbReference>
<dbReference type="SMART" id="SM00159">
    <property type="entry name" value="PTX"/>
    <property type="match status" value="1"/>
</dbReference>
<evidence type="ECO:0000256" key="6">
    <source>
        <dbReference type="ARBA" id="ARBA00023157"/>
    </source>
</evidence>
<keyword evidence="4" id="KW-0732">Signal</keyword>
<dbReference type="SMART" id="SM00082">
    <property type="entry name" value="LRRCT"/>
    <property type="match status" value="1"/>
</dbReference>
<dbReference type="InterPro" id="IPR001759">
    <property type="entry name" value="PTX_dom"/>
</dbReference>
<dbReference type="InterPro" id="IPR035992">
    <property type="entry name" value="Ricin_B-like_lectins"/>
</dbReference>
<evidence type="ECO:0000256" key="3">
    <source>
        <dbReference type="ARBA" id="ARBA00022614"/>
    </source>
</evidence>
<dbReference type="InterPro" id="IPR013320">
    <property type="entry name" value="ConA-like_dom_sf"/>
</dbReference>
<dbReference type="OrthoDB" id="9948593at2759"/>
<proteinExistence type="predicted"/>
<keyword evidence="11" id="KW-1185">Reference proteome</keyword>
<dbReference type="InterPro" id="IPR000483">
    <property type="entry name" value="Cys-rich_flank_reg_C"/>
</dbReference>
<keyword evidence="8" id="KW-0812">Transmembrane</keyword>
<evidence type="ECO:0000256" key="1">
    <source>
        <dbReference type="ARBA" id="ARBA00004613"/>
    </source>
</evidence>
<dbReference type="InterPro" id="IPR050111">
    <property type="entry name" value="C-type_lectin/snaclec_domain"/>
</dbReference>
<dbReference type="InterPro" id="IPR003591">
    <property type="entry name" value="Leu-rich_rpt_typical-subtyp"/>
</dbReference>
<dbReference type="InterPro" id="IPR001611">
    <property type="entry name" value="Leu-rich_rpt"/>
</dbReference>
<dbReference type="Gene3D" id="3.10.100.10">
    <property type="entry name" value="Mannose-Binding Protein A, subunit A"/>
    <property type="match status" value="5"/>
</dbReference>
<feature type="domain" description="C-type lectin" evidence="9">
    <location>
        <begin position="127"/>
        <end position="239"/>
    </location>
</feature>
<comment type="caution">
    <text evidence="10">The sequence shown here is derived from an EMBL/GenBank/DDBJ whole genome shotgun (WGS) entry which is preliminary data.</text>
</comment>
<dbReference type="Pfam" id="PF13855">
    <property type="entry name" value="LRR_8"/>
    <property type="match status" value="2"/>
</dbReference>
<dbReference type="InterPro" id="IPR016187">
    <property type="entry name" value="CTDL_fold"/>
</dbReference>
<dbReference type="Pfam" id="PF13385">
    <property type="entry name" value="Laminin_G_3"/>
    <property type="match status" value="1"/>
</dbReference>